<name>A0ABW3X3G8_9HYPH</name>
<dbReference type="SUPFAM" id="SSF55729">
    <property type="entry name" value="Acyl-CoA N-acyltransferases (Nat)"/>
    <property type="match status" value="1"/>
</dbReference>
<dbReference type="RefSeq" id="WP_238208552.1">
    <property type="nucleotide sequence ID" value="NZ_JBHTND010000030.1"/>
</dbReference>
<protein>
    <recommendedName>
        <fullName evidence="3">N-acetyltransferase domain-containing protein</fullName>
    </recommendedName>
</protein>
<evidence type="ECO:0000313" key="2">
    <source>
        <dbReference type="Proteomes" id="UP001597176"/>
    </source>
</evidence>
<sequence length="80" mass="9241">MVATNHGQRNAFRAQRLFAEVIDTLHLSYPVLEAWAYEGNTLHHHWMERLGFVRTGDRRLMGMGAPFLLFTRTKETPPCA</sequence>
<organism evidence="1 2">
    <name type="scientific">Methylobacterium marchantiae</name>
    <dbReference type="NCBI Taxonomy" id="600331"/>
    <lineage>
        <taxon>Bacteria</taxon>
        <taxon>Pseudomonadati</taxon>
        <taxon>Pseudomonadota</taxon>
        <taxon>Alphaproteobacteria</taxon>
        <taxon>Hyphomicrobiales</taxon>
        <taxon>Methylobacteriaceae</taxon>
        <taxon>Methylobacterium</taxon>
    </lineage>
</organism>
<dbReference type="Proteomes" id="UP001597176">
    <property type="component" value="Unassembled WGS sequence"/>
</dbReference>
<dbReference type="EMBL" id="JBHTND010000030">
    <property type="protein sequence ID" value="MFD1303481.1"/>
    <property type="molecule type" value="Genomic_DNA"/>
</dbReference>
<reference evidence="2" key="1">
    <citation type="journal article" date="2019" name="Int. J. Syst. Evol. Microbiol.">
        <title>The Global Catalogue of Microorganisms (GCM) 10K type strain sequencing project: providing services to taxonomists for standard genome sequencing and annotation.</title>
        <authorList>
            <consortium name="The Broad Institute Genomics Platform"/>
            <consortium name="The Broad Institute Genome Sequencing Center for Infectious Disease"/>
            <person name="Wu L."/>
            <person name="Ma J."/>
        </authorList>
    </citation>
    <scope>NUCLEOTIDE SEQUENCE [LARGE SCALE GENOMIC DNA]</scope>
    <source>
        <strain evidence="2">CCUG 56108</strain>
    </source>
</reference>
<accession>A0ABW3X3G8</accession>
<proteinExistence type="predicted"/>
<keyword evidence="2" id="KW-1185">Reference proteome</keyword>
<comment type="caution">
    <text evidence="1">The sequence shown here is derived from an EMBL/GenBank/DDBJ whole genome shotgun (WGS) entry which is preliminary data.</text>
</comment>
<evidence type="ECO:0008006" key="3">
    <source>
        <dbReference type="Google" id="ProtNLM"/>
    </source>
</evidence>
<dbReference type="InterPro" id="IPR016181">
    <property type="entry name" value="Acyl_CoA_acyltransferase"/>
</dbReference>
<gene>
    <name evidence="1" type="ORF">ACFQ4G_18065</name>
</gene>
<evidence type="ECO:0000313" key="1">
    <source>
        <dbReference type="EMBL" id="MFD1303481.1"/>
    </source>
</evidence>